<dbReference type="InterPro" id="IPR007492">
    <property type="entry name" value="LytTR_DNA-bd_dom"/>
</dbReference>
<dbReference type="SMART" id="SM00448">
    <property type="entry name" value="REC"/>
    <property type="match status" value="1"/>
</dbReference>
<keyword evidence="7" id="KW-1185">Reference proteome</keyword>
<feature type="modified residue" description="4-aspartylphosphate" evidence="3">
    <location>
        <position position="59"/>
    </location>
</feature>
<sequence>MVYRIAVCDDSEIHNMEILKLIKEFSQGKDIKTQIDIFHDGLEFISAATRVKYDLALLDVDMPRMNGIGAAKIVRKNDPNLVIIYITNYEGFTYDACEVEAIGYILKPVQKDKFFRIMGRAYSIVHDIRTSLKENLITITTQYENVPIDMNKIVRLSKFRNTIQILMVSGKEYIWYQTMKYAQQVLDERYFVEVYRGIIVNIRYVKNIADEWIELEFDKQKENVPVSKRKAAEVKKLYYKRKVYI</sequence>
<reference evidence="6" key="1">
    <citation type="submission" date="2021-06" db="EMBL/GenBank/DDBJ databases">
        <title>Description of novel taxa of the family Lachnospiraceae.</title>
        <authorList>
            <person name="Chaplin A.V."/>
            <person name="Sokolova S.R."/>
            <person name="Pikina A.P."/>
            <person name="Korzhanova M."/>
            <person name="Belova V."/>
            <person name="Korostin D."/>
            <person name="Efimov B.A."/>
        </authorList>
    </citation>
    <scope>NUCLEOTIDE SEQUENCE</scope>
    <source>
        <strain evidence="6">ASD5720</strain>
    </source>
</reference>
<evidence type="ECO:0000313" key="6">
    <source>
        <dbReference type="EMBL" id="MBU9739121.1"/>
    </source>
</evidence>
<dbReference type="SMART" id="SM00850">
    <property type="entry name" value="LytTR"/>
    <property type="match status" value="1"/>
</dbReference>
<dbReference type="SUPFAM" id="SSF52172">
    <property type="entry name" value="CheY-like"/>
    <property type="match status" value="1"/>
</dbReference>
<dbReference type="AlphaFoldDB" id="A0A949K310"/>
<keyword evidence="3" id="KW-0597">Phosphoprotein</keyword>
<keyword evidence="6" id="KW-0238">DNA-binding</keyword>
<dbReference type="RefSeq" id="WP_158348637.1">
    <property type="nucleotide sequence ID" value="NZ_JAHQCW010000050.1"/>
</dbReference>
<evidence type="ECO:0000256" key="1">
    <source>
        <dbReference type="ARBA" id="ARBA00018672"/>
    </source>
</evidence>
<dbReference type="GO" id="GO:0003677">
    <property type="term" value="F:DNA binding"/>
    <property type="evidence" value="ECO:0007669"/>
    <property type="project" value="UniProtKB-KW"/>
</dbReference>
<dbReference type="InterPro" id="IPR046947">
    <property type="entry name" value="LytR-like"/>
</dbReference>
<name>A0A949K310_9FIRM</name>
<organism evidence="6 7">
    <name type="scientific">Diplocloster agilis</name>
    <dbReference type="NCBI Taxonomy" id="2850323"/>
    <lineage>
        <taxon>Bacteria</taxon>
        <taxon>Bacillati</taxon>
        <taxon>Bacillota</taxon>
        <taxon>Clostridia</taxon>
        <taxon>Lachnospirales</taxon>
        <taxon>Lachnospiraceae</taxon>
        <taxon>Diplocloster</taxon>
    </lineage>
</organism>
<evidence type="ECO:0000259" key="5">
    <source>
        <dbReference type="PROSITE" id="PS50930"/>
    </source>
</evidence>
<dbReference type="Proteomes" id="UP000712157">
    <property type="component" value="Unassembled WGS sequence"/>
</dbReference>
<accession>A0A949K310</accession>
<dbReference type="CDD" id="cd00156">
    <property type="entry name" value="REC"/>
    <property type="match status" value="1"/>
</dbReference>
<proteinExistence type="predicted"/>
<evidence type="ECO:0000256" key="2">
    <source>
        <dbReference type="ARBA" id="ARBA00024867"/>
    </source>
</evidence>
<protein>
    <recommendedName>
        <fullName evidence="1">Stage 0 sporulation protein A homolog</fullName>
    </recommendedName>
</protein>
<comment type="caution">
    <text evidence="6">The sequence shown here is derived from an EMBL/GenBank/DDBJ whole genome shotgun (WGS) entry which is preliminary data.</text>
</comment>
<dbReference type="PROSITE" id="PS50110">
    <property type="entry name" value="RESPONSE_REGULATORY"/>
    <property type="match status" value="1"/>
</dbReference>
<gene>
    <name evidence="6" type="ORF">KTH89_21520</name>
</gene>
<dbReference type="EMBL" id="JAHQCW010000050">
    <property type="protein sequence ID" value="MBU9739121.1"/>
    <property type="molecule type" value="Genomic_DNA"/>
</dbReference>
<evidence type="ECO:0000256" key="3">
    <source>
        <dbReference type="PROSITE-ProRule" id="PRU00169"/>
    </source>
</evidence>
<evidence type="ECO:0000259" key="4">
    <source>
        <dbReference type="PROSITE" id="PS50110"/>
    </source>
</evidence>
<feature type="domain" description="HTH LytTR-type" evidence="5">
    <location>
        <begin position="137"/>
        <end position="240"/>
    </location>
</feature>
<dbReference type="Gene3D" id="3.40.50.2300">
    <property type="match status" value="1"/>
</dbReference>
<dbReference type="Pfam" id="PF04397">
    <property type="entry name" value="LytTR"/>
    <property type="match status" value="1"/>
</dbReference>
<dbReference type="PANTHER" id="PTHR37299">
    <property type="entry name" value="TRANSCRIPTIONAL REGULATOR-RELATED"/>
    <property type="match status" value="1"/>
</dbReference>
<dbReference type="GO" id="GO:0000156">
    <property type="term" value="F:phosphorelay response regulator activity"/>
    <property type="evidence" value="ECO:0007669"/>
    <property type="project" value="InterPro"/>
</dbReference>
<evidence type="ECO:0000313" key="7">
    <source>
        <dbReference type="Proteomes" id="UP000712157"/>
    </source>
</evidence>
<dbReference type="InterPro" id="IPR011006">
    <property type="entry name" value="CheY-like_superfamily"/>
</dbReference>
<dbReference type="Gene3D" id="2.40.50.1020">
    <property type="entry name" value="LytTr DNA-binding domain"/>
    <property type="match status" value="1"/>
</dbReference>
<comment type="function">
    <text evidence="2">May play the central regulatory role in sporulation. It may be an element of the effector pathway responsible for the activation of sporulation genes in response to nutritional stress. Spo0A may act in concert with spo0H (a sigma factor) to control the expression of some genes that are critical to the sporulation process.</text>
</comment>
<dbReference type="InterPro" id="IPR001789">
    <property type="entry name" value="Sig_transdc_resp-reg_receiver"/>
</dbReference>
<dbReference type="PROSITE" id="PS50930">
    <property type="entry name" value="HTH_LYTTR"/>
    <property type="match status" value="1"/>
</dbReference>
<dbReference type="PANTHER" id="PTHR37299:SF1">
    <property type="entry name" value="STAGE 0 SPORULATION PROTEIN A HOMOLOG"/>
    <property type="match status" value="1"/>
</dbReference>
<dbReference type="Pfam" id="PF00072">
    <property type="entry name" value="Response_reg"/>
    <property type="match status" value="1"/>
</dbReference>
<feature type="domain" description="Response regulatory" evidence="4">
    <location>
        <begin position="4"/>
        <end position="122"/>
    </location>
</feature>